<accession>A0A346NJ08</accession>
<evidence type="ECO:0000259" key="6">
    <source>
        <dbReference type="PROSITE" id="PS50887"/>
    </source>
</evidence>
<dbReference type="Proteomes" id="UP000262073">
    <property type="component" value="Chromosome"/>
</dbReference>
<evidence type="ECO:0000313" key="8">
    <source>
        <dbReference type="Proteomes" id="UP000262073"/>
    </source>
</evidence>
<dbReference type="InterPro" id="IPR000160">
    <property type="entry name" value="GGDEF_dom"/>
</dbReference>
<organism evidence="7 8">
    <name type="scientific">Salinimonas sediminis</name>
    <dbReference type="NCBI Taxonomy" id="2303538"/>
    <lineage>
        <taxon>Bacteria</taxon>
        <taxon>Pseudomonadati</taxon>
        <taxon>Pseudomonadota</taxon>
        <taxon>Gammaproteobacteria</taxon>
        <taxon>Alteromonadales</taxon>
        <taxon>Alteromonadaceae</taxon>
        <taxon>Alteromonas/Salinimonas group</taxon>
        <taxon>Salinimonas</taxon>
    </lineage>
</organism>
<dbReference type="InterPro" id="IPR050469">
    <property type="entry name" value="Diguanylate_Cyclase"/>
</dbReference>
<sequence length="422" mass="46725">MQTSELLFLQIAVLGVITAVGMLFTYALPAPSHKHKASSGLYARLFLLFLWLSYGFSNLQYIDMALLHSLGQNLCATLAAYMVYLTVLKRFGQALPKTQRLLILLHIACIEALTWVMHYYTENMVFCRLLLLLSTLMPIVAAALKMLMLMNSRSIGDKVLFYILVGAVVALVLGGPVYMFALQVAADHQSFITFGIIVIAMIVFMLGFVVSVMHSLVIRLKKQIYRDPLTACKNRNYFYDVAPTIVRKAELHCQSVCMLVCDIDHFKSINDKYGHLTGDKALRHFSQLLRSQLYPGDILIRMGGEEFLMLLLDCDLNRASERAEMLRQHIASQPLAVNDDAISLTASFGLLALPAGADVFEIIGEADQALYQAKNNGRNQIIAYGQPFIQTPDSTTLPASSSAPAPGRHTELGAVPATAQEK</sequence>
<dbReference type="GO" id="GO:0005886">
    <property type="term" value="C:plasma membrane"/>
    <property type="evidence" value="ECO:0007669"/>
    <property type="project" value="TreeGrafter"/>
</dbReference>
<feature type="transmembrane region" description="Helical" evidence="5">
    <location>
        <begin position="65"/>
        <end position="88"/>
    </location>
</feature>
<dbReference type="SMART" id="SM00267">
    <property type="entry name" value="GGDEF"/>
    <property type="match status" value="1"/>
</dbReference>
<dbReference type="RefSeq" id="WP_117315532.1">
    <property type="nucleotide sequence ID" value="NZ_CP031769.1"/>
</dbReference>
<dbReference type="EMBL" id="CP031769">
    <property type="protein sequence ID" value="AXR05515.1"/>
    <property type="molecule type" value="Genomic_DNA"/>
</dbReference>
<dbReference type="PANTHER" id="PTHR45138:SF9">
    <property type="entry name" value="DIGUANYLATE CYCLASE DGCM-RELATED"/>
    <property type="match status" value="1"/>
</dbReference>
<dbReference type="PROSITE" id="PS50887">
    <property type="entry name" value="GGDEF"/>
    <property type="match status" value="1"/>
</dbReference>
<feature type="domain" description="GGDEF" evidence="6">
    <location>
        <begin position="254"/>
        <end position="386"/>
    </location>
</feature>
<dbReference type="GO" id="GO:0052621">
    <property type="term" value="F:diguanylate cyclase activity"/>
    <property type="evidence" value="ECO:0007669"/>
    <property type="project" value="UniProtKB-EC"/>
</dbReference>
<dbReference type="PANTHER" id="PTHR45138">
    <property type="entry name" value="REGULATORY COMPONENTS OF SENSORY TRANSDUCTION SYSTEM"/>
    <property type="match status" value="1"/>
</dbReference>
<feature type="region of interest" description="Disordered" evidence="4">
    <location>
        <begin position="393"/>
        <end position="422"/>
    </location>
</feature>
<feature type="transmembrane region" description="Helical" evidence="5">
    <location>
        <begin position="159"/>
        <end position="179"/>
    </location>
</feature>
<feature type="transmembrane region" description="Helical" evidence="5">
    <location>
        <begin position="100"/>
        <end position="120"/>
    </location>
</feature>
<evidence type="ECO:0000256" key="1">
    <source>
        <dbReference type="ARBA" id="ARBA00001946"/>
    </source>
</evidence>
<dbReference type="OrthoDB" id="9812260at2"/>
<dbReference type="Gene3D" id="3.30.70.270">
    <property type="match status" value="1"/>
</dbReference>
<dbReference type="InterPro" id="IPR029787">
    <property type="entry name" value="Nucleotide_cyclase"/>
</dbReference>
<evidence type="ECO:0000256" key="5">
    <source>
        <dbReference type="SAM" id="Phobius"/>
    </source>
</evidence>
<comment type="cofactor">
    <cofactor evidence="1">
        <name>Mg(2+)</name>
        <dbReference type="ChEBI" id="CHEBI:18420"/>
    </cofactor>
</comment>
<feature type="transmembrane region" description="Helical" evidence="5">
    <location>
        <begin position="126"/>
        <end position="147"/>
    </location>
</feature>
<dbReference type="KEGG" id="salm:D0Y50_03490"/>
<keyword evidence="5" id="KW-0472">Membrane</keyword>
<reference evidence="7 8" key="1">
    <citation type="submission" date="2018-08" db="EMBL/GenBank/DDBJ databases">
        <title>Salinimonas sediminis sp. nov., a piezophilic bacterium isolated from a deep-sea sediment sample from the New Britain Trench.</title>
        <authorList>
            <person name="Cao J."/>
        </authorList>
    </citation>
    <scope>NUCLEOTIDE SEQUENCE [LARGE SCALE GENOMIC DNA]</scope>
    <source>
        <strain evidence="7 8">N102</strain>
    </source>
</reference>
<dbReference type="AlphaFoldDB" id="A0A346NJ08"/>
<dbReference type="NCBIfam" id="TIGR00254">
    <property type="entry name" value="GGDEF"/>
    <property type="match status" value="1"/>
</dbReference>
<dbReference type="SUPFAM" id="SSF55073">
    <property type="entry name" value="Nucleotide cyclase"/>
    <property type="match status" value="1"/>
</dbReference>
<dbReference type="EC" id="2.7.7.65" evidence="2"/>
<dbReference type="Pfam" id="PF00990">
    <property type="entry name" value="GGDEF"/>
    <property type="match status" value="1"/>
</dbReference>
<dbReference type="GO" id="GO:0043709">
    <property type="term" value="P:cell adhesion involved in single-species biofilm formation"/>
    <property type="evidence" value="ECO:0007669"/>
    <property type="project" value="TreeGrafter"/>
</dbReference>
<feature type="transmembrane region" description="Helical" evidence="5">
    <location>
        <begin position="191"/>
        <end position="217"/>
    </location>
</feature>
<dbReference type="FunFam" id="3.30.70.270:FF:000001">
    <property type="entry name" value="Diguanylate cyclase domain protein"/>
    <property type="match status" value="1"/>
</dbReference>
<evidence type="ECO:0000256" key="2">
    <source>
        <dbReference type="ARBA" id="ARBA00012528"/>
    </source>
</evidence>
<name>A0A346NJ08_9ALTE</name>
<proteinExistence type="predicted"/>
<keyword evidence="5" id="KW-1133">Transmembrane helix</keyword>
<feature type="transmembrane region" description="Helical" evidence="5">
    <location>
        <begin position="6"/>
        <end position="29"/>
    </location>
</feature>
<dbReference type="CDD" id="cd01949">
    <property type="entry name" value="GGDEF"/>
    <property type="match status" value="1"/>
</dbReference>
<protein>
    <recommendedName>
        <fullName evidence="2">diguanylate cyclase</fullName>
        <ecNumber evidence="2">2.7.7.65</ecNumber>
    </recommendedName>
</protein>
<feature type="transmembrane region" description="Helical" evidence="5">
    <location>
        <begin position="41"/>
        <end position="59"/>
    </location>
</feature>
<evidence type="ECO:0000256" key="3">
    <source>
        <dbReference type="ARBA" id="ARBA00034247"/>
    </source>
</evidence>
<comment type="catalytic activity">
    <reaction evidence="3">
        <text>2 GTP = 3',3'-c-di-GMP + 2 diphosphate</text>
        <dbReference type="Rhea" id="RHEA:24898"/>
        <dbReference type="ChEBI" id="CHEBI:33019"/>
        <dbReference type="ChEBI" id="CHEBI:37565"/>
        <dbReference type="ChEBI" id="CHEBI:58805"/>
        <dbReference type="EC" id="2.7.7.65"/>
    </reaction>
</comment>
<dbReference type="GO" id="GO:1902201">
    <property type="term" value="P:negative regulation of bacterial-type flagellum-dependent cell motility"/>
    <property type="evidence" value="ECO:0007669"/>
    <property type="project" value="TreeGrafter"/>
</dbReference>
<evidence type="ECO:0000256" key="4">
    <source>
        <dbReference type="SAM" id="MobiDB-lite"/>
    </source>
</evidence>
<evidence type="ECO:0000313" key="7">
    <source>
        <dbReference type="EMBL" id="AXR05515.1"/>
    </source>
</evidence>
<dbReference type="InterPro" id="IPR043128">
    <property type="entry name" value="Rev_trsase/Diguanyl_cyclase"/>
</dbReference>
<keyword evidence="8" id="KW-1185">Reference proteome</keyword>
<gene>
    <name evidence="7" type="ORF">D0Y50_03490</name>
</gene>
<keyword evidence="5" id="KW-0812">Transmembrane</keyword>